<evidence type="ECO:0000256" key="1">
    <source>
        <dbReference type="SAM" id="MobiDB-lite"/>
    </source>
</evidence>
<dbReference type="RefSeq" id="XP_040655529.1">
    <property type="nucleotide sequence ID" value="XM_040805425.1"/>
</dbReference>
<evidence type="ECO:0000313" key="2">
    <source>
        <dbReference type="EMBL" id="KYK56177.1"/>
    </source>
</evidence>
<dbReference type="Proteomes" id="UP000076580">
    <property type="component" value="Chromosome 03"/>
</dbReference>
<feature type="region of interest" description="Disordered" evidence="1">
    <location>
        <begin position="1"/>
        <end position="71"/>
    </location>
</feature>
<proteinExistence type="predicted"/>
<dbReference type="InParanoid" id="A0A151GGE5"/>
<name>A0A151GGE5_DRECN</name>
<accession>A0A151GGE5</accession>
<reference evidence="2 3" key="1">
    <citation type="journal article" date="2016" name="Sci. Rep.">
        <title>Insights into Adaptations to a Near-Obligate Nematode Endoparasitic Lifestyle from the Finished Genome of Drechmeria coniospora.</title>
        <authorList>
            <person name="Zhang L."/>
            <person name="Zhou Z."/>
            <person name="Guo Q."/>
            <person name="Fokkens L."/>
            <person name="Miskei M."/>
            <person name="Pocsi I."/>
            <person name="Zhang W."/>
            <person name="Chen M."/>
            <person name="Wang L."/>
            <person name="Sun Y."/>
            <person name="Donzelli B.G."/>
            <person name="Gibson D.M."/>
            <person name="Nelson D.R."/>
            <person name="Luo J.G."/>
            <person name="Rep M."/>
            <person name="Liu H."/>
            <person name="Yang S."/>
            <person name="Wang J."/>
            <person name="Krasnoff S.B."/>
            <person name="Xu Y."/>
            <person name="Molnar I."/>
            <person name="Lin M."/>
        </authorList>
    </citation>
    <scope>NUCLEOTIDE SEQUENCE [LARGE SCALE GENOMIC DNA]</scope>
    <source>
        <strain evidence="2 3">ARSEF 6962</strain>
    </source>
</reference>
<sequence>MPWKQAHSSTVVARSQAHAVSMHRNGHRGGGGGVGAEEDADAGSLAVAPRRRERMSSATDACATKIGGNEP</sequence>
<dbReference type="AlphaFoldDB" id="A0A151GGE5"/>
<comment type="caution">
    <text evidence="2">The sequence shown here is derived from an EMBL/GenBank/DDBJ whole genome shotgun (WGS) entry which is preliminary data.</text>
</comment>
<evidence type="ECO:0000313" key="3">
    <source>
        <dbReference type="Proteomes" id="UP000076580"/>
    </source>
</evidence>
<keyword evidence="3" id="KW-1185">Reference proteome</keyword>
<protein>
    <submittedName>
        <fullName evidence="2">Uncharacterized protein</fullName>
    </submittedName>
</protein>
<dbReference type="GeneID" id="63720787"/>
<feature type="compositionally biased region" description="Polar residues" evidence="1">
    <location>
        <begin position="1"/>
        <end position="13"/>
    </location>
</feature>
<organism evidence="2 3">
    <name type="scientific">Drechmeria coniospora</name>
    <name type="common">Nematophagous fungus</name>
    <name type="synonym">Meria coniospora</name>
    <dbReference type="NCBI Taxonomy" id="98403"/>
    <lineage>
        <taxon>Eukaryota</taxon>
        <taxon>Fungi</taxon>
        <taxon>Dikarya</taxon>
        <taxon>Ascomycota</taxon>
        <taxon>Pezizomycotina</taxon>
        <taxon>Sordariomycetes</taxon>
        <taxon>Hypocreomycetidae</taxon>
        <taxon>Hypocreales</taxon>
        <taxon>Ophiocordycipitaceae</taxon>
        <taxon>Drechmeria</taxon>
    </lineage>
</organism>
<gene>
    <name evidence="2" type="ORF">DCS_08144</name>
</gene>
<dbReference type="EMBL" id="LAYC01000003">
    <property type="protein sequence ID" value="KYK56177.1"/>
    <property type="molecule type" value="Genomic_DNA"/>
</dbReference>